<accession>A0ABS5FKK4</accession>
<dbReference type="Gene3D" id="3.40.190.10">
    <property type="entry name" value="Periplasmic binding protein-like II"/>
    <property type="match status" value="1"/>
</dbReference>
<protein>
    <submittedName>
        <fullName evidence="4">Sugar ABC transporter substrate-binding protein</fullName>
    </submittedName>
</protein>
<name>A0ABS5FKK4_9BRAD</name>
<dbReference type="PANTHER" id="PTHR43649">
    <property type="entry name" value="ARABINOSE-BINDING PROTEIN-RELATED"/>
    <property type="match status" value="1"/>
</dbReference>
<gene>
    <name evidence="4" type="ORF">JQ615_18170</name>
</gene>
<organism evidence="4 5">
    <name type="scientific">Bradyrhizobium jicamae</name>
    <dbReference type="NCBI Taxonomy" id="280332"/>
    <lineage>
        <taxon>Bacteria</taxon>
        <taxon>Pseudomonadati</taxon>
        <taxon>Pseudomonadota</taxon>
        <taxon>Alphaproteobacteria</taxon>
        <taxon>Hyphomicrobiales</taxon>
        <taxon>Nitrobacteraceae</taxon>
        <taxon>Bradyrhizobium</taxon>
    </lineage>
</organism>
<comment type="similarity">
    <text evidence="2">Belongs to the bacterial solute-binding protein 1 family.</text>
</comment>
<evidence type="ECO:0000256" key="3">
    <source>
        <dbReference type="ARBA" id="ARBA00022764"/>
    </source>
</evidence>
<dbReference type="InterPro" id="IPR050490">
    <property type="entry name" value="Bact_solute-bd_prot1"/>
</dbReference>
<evidence type="ECO:0000256" key="1">
    <source>
        <dbReference type="ARBA" id="ARBA00004418"/>
    </source>
</evidence>
<comment type="caution">
    <text evidence="4">The sequence shown here is derived from an EMBL/GenBank/DDBJ whole genome shotgun (WGS) entry which is preliminary data.</text>
</comment>
<comment type="subcellular location">
    <subcellularLocation>
        <location evidence="1">Periplasm</location>
    </subcellularLocation>
</comment>
<evidence type="ECO:0000256" key="2">
    <source>
        <dbReference type="ARBA" id="ARBA00008520"/>
    </source>
</evidence>
<proteinExistence type="inferred from homology"/>
<keyword evidence="3" id="KW-0574">Periplasm</keyword>
<evidence type="ECO:0000313" key="4">
    <source>
        <dbReference type="EMBL" id="MBR0797318.1"/>
    </source>
</evidence>
<keyword evidence="5" id="KW-1185">Reference proteome</keyword>
<sequence>MDRRTVLKTGLAAAGTLAMPAYLRAQSNKKISVLTWNIADQEALFKEEFDEFKKVNPGVEIEWLDKKGPDLPAFYQTQLVAGTAPDVIDIQGALWVEWAANGALLDLTPYFQNDPAFVKMFNPDYMSSFVYDKKNYLVPFYVAKTLLYYNKTMFKEAGLSGPPKTFDELLASAQAMGKGEKTGFLTLNFDWLYWPLMKMNGIELLTPDYKKPAFNTPAAAELLDRLAKSTAAGAINKIAWTGRWVEPNGAFASGTVGMLQAHSASYFFVKGQGRWINPETLGATQAPGDWSTPTNHGFGVSKSSGNPELAFALVKHMTSVKWATRLAQIRRVLTANIEADKAGLESVKADDPLAYAVLQTQLEHTDKMTGNWPLANDAQIKEAFWPEFQNAVLGRKDAKTALADAERAVTRVLRRS</sequence>
<dbReference type="RefSeq" id="WP_212493253.1">
    <property type="nucleotide sequence ID" value="NZ_JAFCJH010000017.1"/>
</dbReference>
<dbReference type="InterPro" id="IPR006059">
    <property type="entry name" value="SBP"/>
</dbReference>
<dbReference type="SUPFAM" id="SSF53850">
    <property type="entry name" value="Periplasmic binding protein-like II"/>
    <property type="match status" value="1"/>
</dbReference>
<reference evidence="5" key="1">
    <citation type="journal article" date="2021" name="ISME J.">
        <title>Evolutionary origin and ecological implication of a unique nif island in free-living Bradyrhizobium lineages.</title>
        <authorList>
            <person name="Tao J."/>
        </authorList>
    </citation>
    <scope>NUCLEOTIDE SEQUENCE [LARGE SCALE GENOMIC DNA]</scope>
    <source>
        <strain evidence="5">SZCCT0434</strain>
    </source>
</reference>
<dbReference type="Proteomes" id="UP001315278">
    <property type="component" value="Unassembled WGS sequence"/>
</dbReference>
<dbReference type="Pfam" id="PF01547">
    <property type="entry name" value="SBP_bac_1"/>
    <property type="match status" value="1"/>
</dbReference>
<dbReference type="EMBL" id="JAFCJH010000017">
    <property type="protein sequence ID" value="MBR0797318.1"/>
    <property type="molecule type" value="Genomic_DNA"/>
</dbReference>
<dbReference type="CDD" id="cd13585">
    <property type="entry name" value="PBP2_TMBP_like"/>
    <property type="match status" value="1"/>
</dbReference>
<dbReference type="PANTHER" id="PTHR43649:SF12">
    <property type="entry name" value="DIACETYLCHITOBIOSE BINDING PROTEIN DASA"/>
    <property type="match status" value="1"/>
</dbReference>
<evidence type="ECO:0000313" key="5">
    <source>
        <dbReference type="Proteomes" id="UP001315278"/>
    </source>
</evidence>